<dbReference type="InterPro" id="IPR011701">
    <property type="entry name" value="MFS"/>
</dbReference>
<dbReference type="InterPro" id="IPR036259">
    <property type="entry name" value="MFS_trans_sf"/>
</dbReference>
<dbReference type="PRINTS" id="PR01036">
    <property type="entry name" value="TCRTETB"/>
</dbReference>
<evidence type="ECO:0000256" key="6">
    <source>
        <dbReference type="ARBA" id="ARBA00023136"/>
    </source>
</evidence>
<feature type="transmembrane region" description="Helical" evidence="8">
    <location>
        <begin position="331"/>
        <end position="350"/>
    </location>
</feature>
<dbReference type="Gene3D" id="1.20.1250.20">
    <property type="entry name" value="MFS general substrate transporter like domains"/>
    <property type="match status" value="1"/>
</dbReference>
<keyword evidence="3" id="KW-1003">Cell membrane</keyword>
<dbReference type="PANTHER" id="PTHR23501:SF170">
    <property type="entry name" value="MULTIDRUG RESISTANCE PROTEIN 3"/>
    <property type="match status" value="1"/>
</dbReference>
<feature type="transmembrane region" description="Helical" evidence="8">
    <location>
        <begin position="226"/>
        <end position="250"/>
    </location>
</feature>
<organism evidence="10 11">
    <name type="scientific">Gordoniibacillus kamchatkensis</name>
    <dbReference type="NCBI Taxonomy" id="1590651"/>
    <lineage>
        <taxon>Bacteria</taxon>
        <taxon>Bacillati</taxon>
        <taxon>Bacillota</taxon>
        <taxon>Bacilli</taxon>
        <taxon>Bacillales</taxon>
        <taxon>Paenibacillaceae</taxon>
        <taxon>Gordoniibacillus</taxon>
    </lineage>
</organism>
<keyword evidence="2" id="KW-0813">Transport</keyword>
<dbReference type="InterPro" id="IPR020846">
    <property type="entry name" value="MFS_dom"/>
</dbReference>
<keyword evidence="5 8" id="KW-1133">Transmembrane helix</keyword>
<dbReference type="Pfam" id="PF07690">
    <property type="entry name" value="MFS_1"/>
    <property type="match status" value="1"/>
</dbReference>
<feature type="transmembrane region" description="Helical" evidence="8">
    <location>
        <begin position="137"/>
        <end position="156"/>
    </location>
</feature>
<feature type="transmembrane region" description="Helical" evidence="8">
    <location>
        <begin position="162"/>
        <end position="183"/>
    </location>
</feature>
<feature type="transmembrane region" description="Helical" evidence="8">
    <location>
        <begin position="101"/>
        <end position="125"/>
    </location>
</feature>
<accession>A0ABR5ALJ9</accession>
<gene>
    <name evidence="10" type="ORF">SD70_04765</name>
</gene>
<keyword evidence="6 8" id="KW-0472">Membrane</keyword>
<feature type="domain" description="Major facilitator superfamily (MFS) profile" evidence="9">
    <location>
        <begin position="11"/>
        <end position="487"/>
    </location>
</feature>
<proteinExistence type="predicted"/>
<feature type="compositionally biased region" description="Low complexity" evidence="7">
    <location>
        <begin position="494"/>
        <end position="504"/>
    </location>
</feature>
<comment type="caution">
    <text evidence="10">The sequence shown here is derived from an EMBL/GenBank/DDBJ whole genome shotgun (WGS) entry which is preliminary data.</text>
</comment>
<dbReference type="Gene3D" id="1.20.1720.10">
    <property type="entry name" value="Multidrug resistance protein D"/>
    <property type="match status" value="1"/>
</dbReference>
<comment type="subcellular location">
    <subcellularLocation>
        <location evidence="1">Cell membrane</location>
        <topology evidence="1">Multi-pass membrane protein</topology>
    </subcellularLocation>
</comment>
<evidence type="ECO:0000313" key="10">
    <source>
        <dbReference type="EMBL" id="KIL41908.1"/>
    </source>
</evidence>
<evidence type="ECO:0000313" key="11">
    <source>
        <dbReference type="Proteomes" id="UP000031967"/>
    </source>
</evidence>
<evidence type="ECO:0000256" key="8">
    <source>
        <dbReference type="SAM" id="Phobius"/>
    </source>
</evidence>
<evidence type="ECO:0000259" key="9">
    <source>
        <dbReference type="PROSITE" id="PS50850"/>
    </source>
</evidence>
<feature type="transmembrane region" description="Helical" evidence="8">
    <location>
        <begin position="46"/>
        <end position="64"/>
    </location>
</feature>
<dbReference type="EMBL" id="JXAK01000005">
    <property type="protein sequence ID" value="KIL41908.1"/>
    <property type="molecule type" value="Genomic_DNA"/>
</dbReference>
<evidence type="ECO:0000256" key="5">
    <source>
        <dbReference type="ARBA" id="ARBA00022989"/>
    </source>
</evidence>
<feature type="transmembrane region" description="Helical" evidence="8">
    <location>
        <begin position="302"/>
        <end position="324"/>
    </location>
</feature>
<sequence>MDHRKSNTRWTVLALLLSIFMASLDQTIVSTAMPTIVKELGGLDKFVWVFSAYMIATVVFTPIFGKLSDMFGRKLFFALGLILFMVGSALCATAGTMTQLIVYRALQGIGGGALMPIAFTIIFDIFPPEQRGKMNGLFGAVFGLSSVFGPSIGGYFTDYLNWKWVFLINLPIGVVATALLLAFYHEAKQHRKQKVDYAGAVTLAAAVLSLMFALELGGKNYAWGSWQILSLFAAAVVTMALFLFIEAKVASDPIVKLSLFRGRLFTTSQTISFLYGAVMIAGASYIPLFIQGVKSGSASTAGTIMTPMMLGVVFSSVFGGRFVAKFNYRTIMLASCIISIAGVYLLGTMSADTPSLAITAYMVVVGLGLGVSFPVLNMSALHGVQPQYKGAVTSLVVFFRTIGSALGVTVFGVLQTSGFHSRIPAQFAERIGDGRGLLQPEVQAQIPAPALKQMLAALGDSIIVVFRWELLLPVAALLVALLMGKAGLRETRQDQPGAAGPGQKQGERPAFQPE</sequence>
<feature type="transmembrane region" description="Helical" evidence="8">
    <location>
        <begin position="195"/>
        <end position="214"/>
    </location>
</feature>
<dbReference type="RefSeq" id="WP_041046116.1">
    <property type="nucleotide sequence ID" value="NZ_JXAK01000005.1"/>
</dbReference>
<evidence type="ECO:0000256" key="7">
    <source>
        <dbReference type="SAM" id="MobiDB-lite"/>
    </source>
</evidence>
<evidence type="ECO:0000256" key="4">
    <source>
        <dbReference type="ARBA" id="ARBA00022692"/>
    </source>
</evidence>
<dbReference type="PANTHER" id="PTHR23501">
    <property type="entry name" value="MAJOR FACILITATOR SUPERFAMILY"/>
    <property type="match status" value="1"/>
</dbReference>
<evidence type="ECO:0000256" key="1">
    <source>
        <dbReference type="ARBA" id="ARBA00004651"/>
    </source>
</evidence>
<feature type="transmembrane region" description="Helical" evidence="8">
    <location>
        <begin position="462"/>
        <end position="483"/>
    </location>
</feature>
<evidence type="ECO:0000256" key="3">
    <source>
        <dbReference type="ARBA" id="ARBA00022475"/>
    </source>
</evidence>
<feature type="region of interest" description="Disordered" evidence="7">
    <location>
        <begin position="491"/>
        <end position="514"/>
    </location>
</feature>
<protein>
    <submittedName>
        <fullName evidence="10">Major facilitator transporter</fullName>
    </submittedName>
</protein>
<dbReference type="SUPFAM" id="SSF103473">
    <property type="entry name" value="MFS general substrate transporter"/>
    <property type="match status" value="1"/>
</dbReference>
<feature type="transmembrane region" description="Helical" evidence="8">
    <location>
        <begin position="76"/>
        <end position="95"/>
    </location>
</feature>
<feature type="transmembrane region" description="Helical" evidence="8">
    <location>
        <begin position="356"/>
        <end position="376"/>
    </location>
</feature>
<dbReference type="NCBIfam" id="TIGR00711">
    <property type="entry name" value="efflux_EmrB"/>
    <property type="match status" value="1"/>
</dbReference>
<dbReference type="CDD" id="cd17502">
    <property type="entry name" value="MFS_Azr1_MDR_like"/>
    <property type="match status" value="1"/>
</dbReference>
<reference evidence="10 11" key="1">
    <citation type="submission" date="2014-12" db="EMBL/GenBank/DDBJ databases">
        <title>Draft genome sequence of Paenibacillus kamchatkensis strain B-2647.</title>
        <authorList>
            <person name="Karlyshev A.V."/>
            <person name="Kudryashova E.B."/>
        </authorList>
    </citation>
    <scope>NUCLEOTIDE SEQUENCE [LARGE SCALE GENOMIC DNA]</scope>
    <source>
        <strain evidence="10 11">VKM B-2647</strain>
    </source>
</reference>
<evidence type="ECO:0000256" key="2">
    <source>
        <dbReference type="ARBA" id="ARBA00022448"/>
    </source>
</evidence>
<dbReference type="PROSITE" id="PS50850">
    <property type="entry name" value="MFS"/>
    <property type="match status" value="1"/>
</dbReference>
<dbReference type="InterPro" id="IPR004638">
    <property type="entry name" value="EmrB-like"/>
</dbReference>
<keyword evidence="4 8" id="KW-0812">Transmembrane</keyword>
<feature type="transmembrane region" description="Helical" evidence="8">
    <location>
        <begin position="271"/>
        <end position="290"/>
    </location>
</feature>
<dbReference type="Proteomes" id="UP000031967">
    <property type="component" value="Unassembled WGS sequence"/>
</dbReference>
<name>A0ABR5ALJ9_9BACL</name>
<keyword evidence="11" id="KW-1185">Reference proteome</keyword>
<feature type="transmembrane region" description="Helical" evidence="8">
    <location>
        <begin position="388"/>
        <end position="414"/>
    </location>
</feature>